<evidence type="ECO:0000313" key="14">
    <source>
        <dbReference type="Proteomes" id="UP000240978"/>
    </source>
</evidence>
<dbReference type="InterPro" id="IPR039426">
    <property type="entry name" value="TonB-dep_rcpt-like"/>
</dbReference>
<keyword evidence="10" id="KW-1133">Transmembrane helix</keyword>
<evidence type="ECO:0000256" key="8">
    <source>
        <dbReference type="PROSITE-ProRule" id="PRU01360"/>
    </source>
</evidence>
<keyword evidence="5 9" id="KW-0798">TonB box</keyword>
<dbReference type="Gene3D" id="2.40.170.20">
    <property type="entry name" value="TonB-dependent receptor, beta-barrel domain"/>
    <property type="match status" value="1"/>
</dbReference>
<organism evidence="13 14">
    <name type="scientific">Chitinophaga ginsengisoli</name>
    <dbReference type="NCBI Taxonomy" id="363837"/>
    <lineage>
        <taxon>Bacteria</taxon>
        <taxon>Pseudomonadati</taxon>
        <taxon>Bacteroidota</taxon>
        <taxon>Chitinophagia</taxon>
        <taxon>Chitinophagales</taxon>
        <taxon>Chitinophagaceae</taxon>
        <taxon>Chitinophaga</taxon>
    </lineage>
</organism>
<feature type="domain" description="TonB-dependent receptor-like beta-barrel" evidence="11">
    <location>
        <begin position="464"/>
        <end position="1048"/>
    </location>
</feature>
<gene>
    <name evidence="13" type="ORF">CLV42_105354</name>
</gene>
<evidence type="ECO:0000256" key="10">
    <source>
        <dbReference type="SAM" id="Phobius"/>
    </source>
</evidence>
<keyword evidence="4 8" id="KW-0812">Transmembrane</keyword>
<evidence type="ECO:0000256" key="1">
    <source>
        <dbReference type="ARBA" id="ARBA00004571"/>
    </source>
</evidence>
<keyword evidence="7 8" id="KW-0998">Cell outer membrane</keyword>
<feature type="domain" description="TonB-dependent receptor plug" evidence="12">
    <location>
        <begin position="227"/>
        <end position="334"/>
    </location>
</feature>
<dbReference type="GO" id="GO:0009279">
    <property type="term" value="C:cell outer membrane"/>
    <property type="evidence" value="ECO:0007669"/>
    <property type="project" value="UniProtKB-SubCell"/>
</dbReference>
<dbReference type="Pfam" id="PF00593">
    <property type="entry name" value="TonB_dep_Rec_b-barrel"/>
    <property type="match status" value="1"/>
</dbReference>
<dbReference type="Proteomes" id="UP000240978">
    <property type="component" value="Unassembled WGS sequence"/>
</dbReference>
<keyword evidence="14" id="KW-1185">Reference proteome</keyword>
<dbReference type="EMBL" id="PYGK01000005">
    <property type="protein sequence ID" value="PSL30991.1"/>
    <property type="molecule type" value="Genomic_DNA"/>
</dbReference>
<dbReference type="Pfam" id="PF07715">
    <property type="entry name" value="Plug"/>
    <property type="match status" value="1"/>
</dbReference>
<dbReference type="Gene3D" id="2.170.130.10">
    <property type="entry name" value="TonB-dependent receptor, plug domain"/>
    <property type="match status" value="1"/>
</dbReference>
<proteinExistence type="inferred from homology"/>
<protein>
    <submittedName>
        <fullName evidence="13">TonB-linked SusC/RagA family outer membrane protein</fullName>
    </submittedName>
</protein>
<evidence type="ECO:0000256" key="6">
    <source>
        <dbReference type="ARBA" id="ARBA00023136"/>
    </source>
</evidence>
<comment type="subcellular location">
    <subcellularLocation>
        <location evidence="1 8">Cell outer membrane</location>
        <topology evidence="1 8">Multi-pass membrane protein</topology>
    </subcellularLocation>
</comment>
<keyword evidence="6 8" id="KW-0472">Membrane</keyword>
<accession>A0A2P8GAJ1</accession>
<feature type="transmembrane region" description="Helical" evidence="10">
    <location>
        <begin position="20"/>
        <end position="43"/>
    </location>
</feature>
<dbReference type="RefSeq" id="WP_245901665.1">
    <property type="nucleotide sequence ID" value="NZ_PYGK01000005.1"/>
</dbReference>
<dbReference type="InterPro" id="IPR000531">
    <property type="entry name" value="Beta-barrel_TonB"/>
</dbReference>
<evidence type="ECO:0000259" key="11">
    <source>
        <dbReference type="Pfam" id="PF00593"/>
    </source>
</evidence>
<dbReference type="AlphaFoldDB" id="A0A2P8GAJ1"/>
<dbReference type="InterPro" id="IPR037066">
    <property type="entry name" value="Plug_dom_sf"/>
</dbReference>
<dbReference type="InterPro" id="IPR023996">
    <property type="entry name" value="TonB-dep_OMP_SusC/RagA"/>
</dbReference>
<evidence type="ECO:0000313" key="13">
    <source>
        <dbReference type="EMBL" id="PSL30991.1"/>
    </source>
</evidence>
<dbReference type="SUPFAM" id="SSF49464">
    <property type="entry name" value="Carboxypeptidase regulatory domain-like"/>
    <property type="match status" value="1"/>
</dbReference>
<evidence type="ECO:0000259" key="12">
    <source>
        <dbReference type="Pfam" id="PF07715"/>
    </source>
</evidence>
<dbReference type="SUPFAM" id="SSF56935">
    <property type="entry name" value="Porins"/>
    <property type="match status" value="1"/>
</dbReference>
<dbReference type="InterPro" id="IPR023997">
    <property type="entry name" value="TonB-dep_OMP_SusC/RagA_CS"/>
</dbReference>
<dbReference type="Gene3D" id="2.60.40.1120">
    <property type="entry name" value="Carboxypeptidase-like, regulatory domain"/>
    <property type="match status" value="1"/>
</dbReference>
<comment type="caution">
    <text evidence="13">The sequence shown here is derived from an EMBL/GenBank/DDBJ whole genome shotgun (WGS) entry which is preliminary data.</text>
</comment>
<keyword evidence="3 8" id="KW-1134">Transmembrane beta strand</keyword>
<evidence type="ECO:0000256" key="4">
    <source>
        <dbReference type="ARBA" id="ARBA00022692"/>
    </source>
</evidence>
<sequence>MELLACGKVAARGRRLPAKLLLIMRITAVLLLFGSLHVCATGYSQNLTISSKRITLEKVFRYIEARTDYSFLWNETVLDKSTVISIDIKDASLSTALNESLKGLPVTYHIRDKVVLIEATHRPQQADTTAPASFLLRGKVTDEDGVPLVGATVAIKGTSNGAITNDKGEFTLQHAAANITILVSYIGYTERSIAVGNRNQVTVALSAAGTTLGGVNVISVGYGTLNKKEVSSAITHLSSKELLSVGGNGALMSMQGKVAGLTIANSAAADPNSTPSVQLRGVSSRNAGLGPLYVINGVPGGNIDNLNQNDIESIDVLKGGAASAIYGTRGSNGVIVITTKKGTGDSRLFYDGYMGLDFITNKLSVLSRDEFLAHNRGVDHGGNTDWLKTVSRNPTLSQKHTLQFSGGSDRTNFMASADYRKANGIDYRSSKEEYGARVNLNHTSANGLYSVNLNVAPRMAKTNMADYSGFNYALTLNPTLSPYDSTGKYAYIRTGFFSNNPLEAAKTVLAQQDIKYLDINGSFKINLLKNLNTIVTVGQVNSVFREMHFTPNTNTNVAAINGGTGRNTASQKYDESDQKSFEWIGNYSLNFDKHAIRLLGGYSFQQFTYSGLSGSNENFPSNVLTWNNLGSGLWNLEEGQNNVGSYKNDSRLVAFFGRVNYDLDQKYFLAASIRREGSSKFGRNNKWGYFPAVSAAWRISQEKFMQGISWLNELKLRADYGETGNQDFDNYLSLDTYSGYGYYIFNGVTYQVWGPSQNTNYDLHWEKALNFNLGMDFEVLDSRITGSLNYYIRTNKDLLGYYAVSNPPNIQGQTYANVGTMKNSGIELQLNASVIKRKNFNYNLSFAGASNSNKFVSFSNELFKGQKYIDVVGMPAPGSPGNLQRLQEDKRIGSFYALKSAGVNDNGALLVYNKKGEVITADKANNDDKQFVGNGLPQFTASLGNTFTYKHWDLNIFLRGSFGYKVFNTVAFYLGTPATQSDANVLTTAYDGSKYSKLTSASTSSALSDYFLESGSFVKIDNVSLGYTQPVRFKYLSTLRVYFTARNLYTFSKFTGGDPDLIPVNGLYPGVNSSLNYYPATTQLLFGLQLNF</sequence>
<dbReference type="NCBIfam" id="TIGR04057">
    <property type="entry name" value="SusC_RagA_signa"/>
    <property type="match status" value="1"/>
</dbReference>
<dbReference type="Pfam" id="PF13715">
    <property type="entry name" value="CarbopepD_reg_2"/>
    <property type="match status" value="1"/>
</dbReference>
<dbReference type="InterPro" id="IPR012910">
    <property type="entry name" value="Plug_dom"/>
</dbReference>
<dbReference type="NCBIfam" id="TIGR04056">
    <property type="entry name" value="OMP_RagA_SusC"/>
    <property type="match status" value="1"/>
</dbReference>
<comment type="similarity">
    <text evidence="8 9">Belongs to the TonB-dependent receptor family.</text>
</comment>
<dbReference type="PROSITE" id="PS52016">
    <property type="entry name" value="TONB_DEPENDENT_REC_3"/>
    <property type="match status" value="1"/>
</dbReference>
<keyword evidence="2 8" id="KW-0813">Transport</keyword>
<evidence type="ECO:0000256" key="5">
    <source>
        <dbReference type="ARBA" id="ARBA00023077"/>
    </source>
</evidence>
<evidence type="ECO:0000256" key="3">
    <source>
        <dbReference type="ARBA" id="ARBA00022452"/>
    </source>
</evidence>
<dbReference type="InterPro" id="IPR036942">
    <property type="entry name" value="Beta-barrel_TonB_sf"/>
</dbReference>
<evidence type="ECO:0000256" key="2">
    <source>
        <dbReference type="ARBA" id="ARBA00022448"/>
    </source>
</evidence>
<evidence type="ECO:0000256" key="9">
    <source>
        <dbReference type="RuleBase" id="RU003357"/>
    </source>
</evidence>
<evidence type="ECO:0000256" key="7">
    <source>
        <dbReference type="ARBA" id="ARBA00023237"/>
    </source>
</evidence>
<dbReference type="InterPro" id="IPR008969">
    <property type="entry name" value="CarboxyPept-like_regulatory"/>
</dbReference>
<name>A0A2P8GAJ1_9BACT</name>
<reference evidence="13 14" key="1">
    <citation type="submission" date="2018-03" db="EMBL/GenBank/DDBJ databases">
        <title>Genomic Encyclopedia of Archaeal and Bacterial Type Strains, Phase II (KMG-II): from individual species to whole genera.</title>
        <authorList>
            <person name="Goeker M."/>
        </authorList>
    </citation>
    <scope>NUCLEOTIDE SEQUENCE [LARGE SCALE GENOMIC DNA]</scope>
    <source>
        <strain evidence="13 14">DSM 18107</strain>
    </source>
</reference>